<comment type="caution">
    <text evidence="1">The sequence shown here is derived from an EMBL/GenBank/DDBJ whole genome shotgun (WGS) entry which is preliminary data.</text>
</comment>
<dbReference type="AlphaFoldDB" id="A0A139HL12"/>
<keyword evidence="2" id="KW-1185">Reference proteome</keyword>
<accession>A0A139HL12</accession>
<dbReference type="Proteomes" id="UP000070133">
    <property type="component" value="Unassembled WGS sequence"/>
</dbReference>
<proteinExistence type="predicted"/>
<dbReference type="EMBL" id="LFZN01000033">
    <property type="protein sequence ID" value="KXT03082.1"/>
    <property type="molecule type" value="Genomic_DNA"/>
</dbReference>
<protein>
    <submittedName>
        <fullName evidence="1">Uncharacterized protein</fullName>
    </submittedName>
</protein>
<reference evidence="1 2" key="1">
    <citation type="submission" date="2015-07" db="EMBL/GenBank/DDBJ databases">
        <title>Comparative genomics of the Sigatoka disease complex on banana suggests a link between parallel evolutionary changes in Pseudocercospora fijiensis and Pseudocercospora eumusae and increased virulence on the banana host.</title>
        <authorList>
            <person name="Chang T.-C."/>
            <person name="Salvucci A."/>
            <person name="Crous P.W."/>
            <person name="Stergiopoulos I."/>
        </authorList>
    </citation>
    <scope>NUCLEOTIDE SEQUENCE [LARGE SCALE GENOMIC DNA]</scope>
    <source>
        <strain evidence="1 2">CBS 114824</strain>
    </source>
</reference>
<evidence type="ECO:0000313" key="1">
    <source>
        <dbReference type="EMBL" id="KXT03082.1"/>
    </source>
</evidence>
<sequence length="104" mass="11965">MALTRGLVAADSVPTPTTIELVFCPWGVDGEETLGSIFDAFEYRIQAVAAEEGRYRLYKQKAMRRNKKRALRGHIERFNSEFEDGQHDCVLYDLIRNHRGGEEF</sequence>
<organism evidence="1 2">
    <name type="scientific">Pseudocercospora eumusae</name>
    <dbReference type="NCBI Taxonomy" id="321146"/>
    <lineage>
        <taxon>Eukaryota</taxon>
        <taxon>Fungi</taxon>
        <taxon>Dikarya</taxon>
        <taxon>Ascomycota</taxon>
        <taxon>Pezizomycotina</taxon>
        <taxon>Dothideomycetes</taxon>
        <taxon>Dothideomycetidae</taxon>
        <taxon>Mycosphaerellales</taxon>
        <taxon>Mycosphaerellaceae</taxon>
        <taxon>Pseudocercospora</taxon>
    </lineage>
</organism>
<name>A0A139HL12_9PEZI</name>
<gene>
    <name evidence="1" type="ORF">AC578_7752</name>
</gene>
<evidence type="ECO:0000313" key="2">
    <source>
        <dbReference type="Proteomes" id="UP000070133"/>
    </source>
</evidence>